<dbReference type="Proteomes" id="UP000325849">
    <property type="component" value="Unassembled WGS sequence"/>
</dbReference>
<gene>
    <name evidence="3" type="ORF">FNH09_09280</name>
</gene>
<dbReference type="Gene3D" id="2.115.10.10">
    <property type="entry name" value="Tachylectin 2"/>
    <property type="match status" value="1"/>
</dbReference>
<reference evidence="3 4" key="1">
    <citation type="submission" date="2019-07" db="EMBL/GenBank/DDBJ databases">
        <title>New species of Amycolatopsis and Streptomyces.</title>
        <authorList>
            <person name="Duangmal K."/>
            <person name="Teo W.F.A."/>
            <person name="Lipun K."/>
        </authorList>
    </citation>
    <scope>NUCLEOTIDE SEQUENCE [LARGE SCALE GENOMIC DNA]</scope>
    <source>
        <strain evidence="3 4">NBRC 109810</strain>
    </source>
</reference>
<evidence type="ECO:0000313" key="4">
    <source>
        <dbReference type="Proteomes" id="UP000325849"/>
    </source>
</evidence>
<evidence type="ECO:0000256" key="1">
    <source>
        <dbReference type="ARBA" id="ARBA00022729"/>
    </source>
</evidence>
<keyword evidence="1 2" id="KW-0732">Signal</keyword>
<evidence type="ECO:0000313" key="3">
    <source>
        <dbReference type="EMBL" id="MPY31483.1"/>
    </source>
</evidence>
<dbReference type="Pfam" id="PF13517">
    <property type="entry name" value="FG-GAP_3"/>
    <property type="match status" value="2"/>
</dbReference>
<dbReference type="InterPro" id="IPR013517">
    <property type="entry name" value="FG-GAP"/>
</dbReference>
<dbReference type="Gene3D" id="2.130.10.130">
    <property type="entry name" value="Integrin alpha, N-terminal"/>
    <property type="match status" value="1"/>
</dbReference>
<dbReference type="PANTHER" id="PTHR44103:SF1">
    <property type="entry name" value="PROPROTEIN CONVERTASE P"/>
    <property type="match status" value="1"/>
</dbReference>
<evidence type="ECO:0000256" key="2">
    <source>
        <dbReference type="SAM" id="SignalP"/>
    </source>
</evidence>
<dbReference type="OrthoDB" id="99430at2"/>
<feature type="chain" id="PRO_5038334822" description="VCBS repeat-containing protein" evidence="2">
    <location>
        <begin position="26"/>
        <end position="531"/>
    </location>
</feature>
<evidence type="ECO:0008006" key="5">
    <source>
        <dbReference type="Google" id="ProtNLM"/>
    </source>
</evidence>
<organism evidence="3 4">
    <name type="scientific">Streptomyces adustus</name>
    <dbReference type="NCBI Taxonomy" id="1609272"/>
    <lineage>
        <taxon>Bacteria</taxon>
        <taxon>Bacillati</taxon>
        <taxon>Actinomycetota</taxon>
        <taxon>Actinomycetes</taxon>
        <taxon>Kitasatosporales</taxon>
        <taxon>Streptomycetaceae</taxon>
        <taxon>Streptomyces</taxon>
    </lineage>
</organism>
<dbReference type="InterPro" id="IPR028994">
    <property type="entry name" value="Integrin_alpha_N"/>
</dbReference>
<protein>
    <recommendedName>
        <fullName evidence="5">VCBS repeat-containing protein</fullName>
    </recommendedName>
</protein>
<dbReference type="AlphaFoldDB" id="A0A5N8V8F0"/>
<keyword evidence="4" id="KW-1185">Reference proteome</keyword>
<sequence length="531" mass="54823">MKASVLAATAAVLTTGVFVMLPTHAGASAPVRGDFDGDGTSDLIYRNVAGQLYLDTGSAEVMVLDSDVAKVKDVLTPGDLDSDGVQDVLTLSASGVLYFHSGLYARSPGGLGSYSTVASGWQIYNKVAAPGDLNGDGKADLLARTPAGSLYFYPGKGTGAFGSRVLVGTGWQQYDELIGAGDLTGDGVGDLLARTPAGVLYRYPGKKGGTFGTRVQDPKTDWASYNQIIGGGDWDGDGKTDLLARDFSGALWCYPGDGKGTFGTRSARSKGWGKVTQFAGAGNNPHFGKFGTMARTTAGSLYSYEVTGTGSLTGKLLVGDAWPSATTRLAYASSLRQNGLADLVVQSVSSGRLTNPAFYALSDPQLATGSTSYNRVLGPGDVTGDGKGDLLALSTSGTLYLYAGDNSGTNVGSRVTISTGWQRYNSVVGAGDFTGDGRPDLMARDTSGVLWRYAGTGVASAPFSARVKVGTGWQQYKKVFSPGDANGDGKADLMATNSSGALYFYAGTGTGGFKARVAKATSGWSTWADLL</sequence>
<proteinExistence type="predicted"/>
<comment type="caution">
    <text evidence="3">The sequence shown here is derived from an EMBL/GenBank/DDBJ whole genome shotgun (WGS) entry which is preliminary data.</text>
</comment>
<dbReference type="PANTHER" id="PTHR44103">
    <property type="entry name" value="PROPROTEIN CONVERTASE P"/>
    <property type="match status" value="1"/>
</dbReference>
<dbReference type="SUPFAM" id="SSF69318">
    <property type="entry name" value="Integrin alpha N-terminal domain"/>
    <property type="match status" value="2"/>
</dbReference>
<feature type="signal peptide" evidence="2">
    <location>
        <begin position="1"/>
        <end position="25"/>
    </location>
</feature>
<dbReference type="EMBL" id="VJZD01000026">
    <property type="protein sequence ID" value="MPY31483.1"/>
    <property type="molecule type" value="Genomic_DNA"/>
</dbReference>
<accession>A0A5N8V8F0</accession>
<name>A0A5N8V8F0_9ACTN</name>